<sequence>MRYPYLFMMALYDVSSKSACDAASKSVYNDGSSKSTGDAPSKSVYDGFFKSACDVFSKYVFWGSS</sequence>
<keyword evidence="2" id="KW-1185">Reference proteome</keyword>
<accession>A0A9D4GZM5</accession>
<dbReference type="AlphaFoldDB" id="A0A9D4GZM5"/>
<evidence type="ECO:0000313" key="2">
    <source>
        <dbReference type="Proteomes" id="UP000828390"/>
    </source>
</evidence>
<reference evidence="1" key="2">
    <citation type="submission" date="2020-11" db="EMBL/GenBank/DDBJ databases">
        <authorList>
            <person name="McCartney M.A."/>
            <person name="Auch B."/>
            <person name="Kono T."/>
            <person name="Mallez S."/>
            <person name="Becker A."/>
            <person name="Gohl D.M."/>
            <person name="Silverstein K.A.T."/>
            <person name="Koren S."/>
            <person name="Bechman K.B."/>
            <person name="Herman A."/>
            <person name="Abrahante J.E."/>
            <person name="Garbe J."/>
        </authorList>
    </citation>
    <scope>NUCLEOTIDE SEQUENCE</scope>
    <source>
        <strain evidence="1">Duluth1</strain>
        <tissue evidence="1">Whole animal</tissue>
    </source>
</reference>
<evidence type="ECO:0000313" key="1">
    <source>
        <dbReference type="EMBL" id="KAH3825777.1"/>
    </source>
</evidence>
<dbReference type="Proteomes" id="UP000828390">
    <property type="component" value="Unassembled WGS sequence"/>
</dbReference>
<protein>
    <submittedName>
        <fullName evidence="1">Uncharacterized protein</fullName>
    </submittedName>
</protein>
<gene>
    <name evidence="1" type="ORF">DPMN_127657</name>
</gene>
<name>A0A9D4GZM5_DREPO</name>
<dbReference type="EMBL" id="JAIWYP010000005">
    <property type="protein sequence ID" value="KAH3825777.1"/>
    <property type="molecule type" value="Genomic_DNA"/>
</dbReference>
<proteinExistence type="predicted"/>
<reference evidence="1" key="1">
    <citation type="journal article" date="2019" name="bioRxiv">
        <title>The Genome of the Zebra Mussel, Dreissena polymorpha: A Resource for Invasive Species Research.</title>
        <authorList>
            <person name="McCartney M.A."/>
            <person name="Auch B."/>
            <person name="Kono T."/>
            <person name="Mallez S."/>
            <person name="Zhang Y."/>
            <person name="Obille A."/>
            <person name="Becker A."/>
            <person name="Abrahante J.E."/>
            <person name="Garbe J."/>
            <person name="Badalamenti J.P."/>
            <person name="Herman A."/>
            <person name="Mangelson H."/>
            <person name="Liachko I."/>
            <person name="Sullivan S."/>
            <person name="Sone E.D."/>
            <person name="Koren S."/>
            <person name="Silverstein K.A.T."/>
            <person name="Beckman K.B."/>
            <person name="Gohl D.M."/>
        </authorList>
    </citation>
    <scope>NUCLEOTIDE SEQUENCE</scope>
    <source>
        <strain evidence="1">Duluth1</strain>
        <tissue evidence="1">Whole animal</tissue>
    </source>
</reference>
<comment type="caution">
    <text evidence="1">The sequence shown here is derived from an EMBL/GenBank/DDBJ whole genome shotgun (WGS) entry which is preliminary data.</text>
</comment>
<organism evidence="1 2">
    <name type="scientific">Dreissena polymorpha</name>
    <name type="common">Zebra mussel</name>
    <name type="synonym">Mytilus polymorpha</name>
    <dbReference type="NCBI Taxonomy" id="45954"/>
    <lineage>
        <taxon>Eukaryota</taxon>
        <taxon>Metazoa</taxon>
        <taxon>Spiralia</taxon>
        <taxon>Lophotrochozoa</taxon>
        <taxon>Mollusca</taxon>
        <taxon>Bivalvia</taxon>
        <taxon>Autobranchia</taxon>
        <taxon>Heteroconchia</taxon>
        <taxon>Euheterodonta</taxon>
        <taxon>Imparidentia</taxon>
        <taxon>Neoheterodontei</taxon>
        <taxon>Myida</taxon>
        <taxon>Dreissenoidea</taxon>
        <taxon>Dreissenidae</taxon>
        <taxon>Dreissena</taxon>
    </lineage>
</organism>